<organism evidence="3 4">
    <name type="scientific">Rubrivivax rivuli</name>
    <dbReference type="NCBI Taxonomy" id="1862385"/>
    <lineage>
        <taxon>Bacteria</taxon>
        <taxon>Pseudomonadati</taxon>
        <taxon>Pseudomonadota</taxon>
        <taxon>Betaproteobacteria</taxon>
        <taxon>Burkholderiales</taxon>
        <taxon>Sphaerotilaceae</taxon>
        <taxon>Rubrivivax</taxon>
    </lineage>
</organism>
<dbReference type="PANTHER" id="PTHR34220:SF9">
    <property type="entry name" value="SIGNAL TRANSDUCTION HISTIDINE KINASE INTERNAL REGION DOMAIN-CONTAINING PROTEIN"/>
    <property type="match status" value="1"/>
</dbReference>
<feature type="transmembrane region" description="Helical" evidence="1">
    <location>
        <begin position="64"/>
        <end position="83"/>
    </location>
</feature>
<dbReference type="InterPro" id="IPR050640">
    <property type="entry name" value="Bact_2-comp_sensor_kinase"/>
</dbReference>
<feature type="transmembrane region" description="Helical" evidence="1">
    <location>
        <begin position="27"/>
        <end position="52"/>
    </location>
</feature>
<dbReference type="SMART" id="SM00387">
    <property type="entry name" value="HATPase_c"/>
    <property type="match status" value="1"/>
</dbReference>
<dbReference type="PANTHER" id="PTHR34220">
    <property type="entry name" value="SENSOR HISTIDINE KINASE YPDA"/>
    <property type="match status" value="1"/>
</dbReference>
<feature type="transmembrane region" description="Helical" evidence="1">
    <location>
        <begin position="104"/>
        <end position="126"/>
    </location>
</feature>
<comment type="caution">
    <text evidence="3">The sequence shown here is derived from an EMBL/GenBank/DDBJ whole genome shotgun (WGS) entry which is preliminary data.</text>
</comment>
<dbReference type="EMBL" id="SACR01000005">
    <property type="protein sequence ID" value="RVU44573.1"/>
    <property type="molecule type" value="Genomic_DNA"/>
</dbReference>
<keyword evidence="4" id="KW-1185">Reference proteome</keyword>
<evidence type="ECO:0000259" key="2">
    <source>
        <dbReference type="PROSITE" id="PS50109"/>
    </source>
</evidence>
<dbReference type="InterPro" id="IPR036890">
    <property type="entry name" value="HATPase_C_sf"/>
</dbReference>
<dbReference type="PROSITE" id="PS50109">
    <property type="entry name" value="HIS_KIN"/>
    <property type="match status" value="1"/>
</dbReference>
<dbReference type="OrthoDB" id="2514702at2"/>
<dbReference type="Proteomes" id="UP000285575">
    <property type="component" value="Unassembled WGS sequence"/>
</dbReference>
<sequence>MQNFIATLRLARQDFFKLKRRHAAPEWALWVMTGLVALCWGGALSLVALVASRRVPTLTQVYEVALPLMLTSLIIGVVFHIVYTAIERLASDRFLVWVNGEPGVLVGLFYGVTSMACVGLGFLLAYLLLGQVPGMGRVDWAPRSSWISVSIFAVFASVVWGLWAWQQWHEEQLKRQAQEAQLRLLQAQIEPHFLFNTLANVQSLMDHDLPKAKQMLGSFTDYLRASLGQMRSEHSTVGQELELAQRYLQLLQGRMEDRLRFEISADEAARAQRLPPLLLQPLVENAVMHGLEPSIEGGTVQVRAQLQGGTLRLEVQDDGLGLNAPARPGARRGNGVALSNIRERLQARFGPEARLELQAAAPQGTLARITIPLHPELAAP</sequence>
<dbReference type="SUPFAM" id="SSF55874">
    <property type="entry name" value="ATPase domain of HSP90 chaperone/DNA topoisomerase II/histidine kinase"/>
    <property type="match status" value="1"/>
</dbReference>
<keyword evidence="1" id="KW-0472">Membrane</keyword>
<dbReference type="Pfam" id="PF06580">
    <property type="entry name" value="His_kinase"/>
    <property type="match status" value="1"/>
</dbReference>
<feature type="transmembrane region" description="Helical" evidence="1">
    <location>
        <begin position="146"/>
        <end position="165"/>
    </location>
</feature>
<evidence type="ECO:0000313" key="3">
    <source>
        <dbReference type="EMBL" id="RVU44573.1"/>
    </source>
</evidence>
<accession>A0A437RCV0</accession>
<keyword evidence="3" id="KW-0808">Transferase</keyword>
<evidence type="ECO:0000313" key="4">
    <source>
        <dbReference type="Proteomes" id="UP000285575"/>
    </source>
</evidence>
<reference evidence="3 4" key="1">
    <citation type="submission" date="2019-01" db="EMBL/GenBank/DDBJ databases">
        <authorList>
            <person name="Chen W.-M."/>
        </authorList>
    </citation>
    <scope>NUCLEOTIDE SEQUENCE [LARGE SCALE GENOMIC DNA]</scope>
    <source>
        <strain evidence="3 4">KYPY4</strain>
    </source>
</reference>
<dbReference type="InterPro" id="IPR010559">
    <property type="entry name" value="Sig_transdc_His_kin_internal"/>
</dbReference>
<name>A0A437RCV0_9BURK</name>
<dbReference type="AlphaFoldDB" id="A0A437RCV0"/>
<dbReference type="Gene3D" id="3.30.565.10">
    <property type="entry name" value="Histidine kinase-like ATPase, C-terminal domain"/>
    <property type="match status" value="1"/>
</dbReference>
<dbReference type="Pfam" id="PF02518">
    <property type="entry name" value="HATPase_c"/>
    <property type="match status" value="1"/>
</dbReference>
<dbReference type="GO" id="GO:0000155">
    <property type="term" value="F:phosphorelay sensor kinase activity"/>
    <property type="evidence" value="ECO:0007669"/>
    <property type="project" value="InterPro"/>
</dbReference>
<protein>
    <submittedName>
        <fullName evidence="3">Sensor histidine kinase</fullName>
    </submittedName>
</protein>
<evidence type="ECO:0000256" key="1">
    <source>
        <dbReference type="SAM" id="Phobius"/>
    </source>
</evidence>
<feature type="domain" description="Histidine kinase" evidence="2">
    <location>
        <begin position="278"/>
        <end position="375"/>
    </location>
</feature>
<dbReference type="InterPro" id="IPR005467">
    <property type="entry name" value="His_kinase_dom"/>
</dbReference>
<gene>
    <name evidence="3" type="ORF">EOE66_18095</name>
</gene>
<dbReference type="InterPro" id="IPR003594">
    <property type="entry name" value="HATPase_dom"/>
</dbReference>
<proteinExistence type="predicted"/>
<keyword evidence="1" id="KW-0812">Transmembrane</keyword>
<keyword evidence="1" id="KW-1133">Transmembrane helix</keyword>
<keyword evidence="3" id="KW-0418">Kinase</keyword>
<dbReference type="GO" id="GO:0016020">
    <property type="term" value="C:membrane"/>
    <property type="evidence" value="ECO:0007669"/>
    <property type="project" value="InterPro"/>
</dbReference>
<dbReference type="RefSeq" id="WP_128230118.1">
    <property type="nucleotide sequence ID" value="NZ_SACR01000005.1"/>
</dbReference>